<comment type="catalytic activity">
    <reaction evidence="9">
        <text>(6R)-5,10-methylene-5,6,7,8-tetrahydrofolate + NADP(+) = (6R)-5,10-methenyltetrahydrofolate + NADPH</text>
        <dbReference type="Rhea" id="RHEA:22812"/>
        <dbReference type="ChEBI" id="CHEBI:15636"/>
        <dbReference type="ChEBI" id="CHEBI:57455"/>
        <dbReference type="ChEBI" id="CHEBI:57783"/>
        <dbReference type="ChEBI" id="CHEBI:58349"/>
        <dbReference type="EC" id="1.5.1.5"/>
    </reaction>
</comment>
<comment type="similarity">
    <text evidence="9">Belongs to the tetrahydrofolate dehydrogenase/cyclohydrolase family.</text>
</comment>
<comment type="subunit">
    <text evidence="9">Homodimer.</text>
</comment>
<dbReference type="RefSeq" id="WP_073072627.1">
    <property type="nucleotide sequence ID" value="NZ_FQXN01000003.1"/>
</dbReference>
<organism evidence="12 13">
    <name type="scientific">Thermosipho atlanticus DSM 15807</name>
    <dbReference type="NCBI Taxonomy" id="1123380"/>
    <lineage>
        <taxon>Bacteria</taxon>
        <taxon>Thermotogati</taxon>
        <taxon>Thermotogota</taxon>
        <taxon>Thermotogae</taxon>
        <taxon>Thermotogales</taxon>
        <taxon>Fervidobacteriaceae</taxon>
        <taxon>Thermosipho</taxon>
    </lineage>
</organism>
<feature type="binding site" evidence="9">
    <location>
        <position position="222"/>
    </location>
    <ligand>
        <name>NADP(+)</name>
        <dbReference type="ChEBI" id="CHEBI:58349"/>
    </ligand>
</feature>
<dbReference type="InterPro" id="IPR000672">
    <property type="entry name" value="THF_DH/CycHdrlase"/>
</dbReference>
<feature type="domain" description="Tetrahydrofolate dehydrogenase/cyclohydrolase NAD(P)-binding" evidence="11">
    <location>
        <begin position="129"/>
        <end position="267"/>
    </location>
</feature>
<dbReference type="GO" id="GO:0006164">
    <property type="term" value="P:purine nucleotide biosynthetic process"/>
    <property type="evidence" value="ECO:0007669"/>
    <property type="project" value="UniProtKB-KW"/>
</dbReference>
<gene>
    <name evidence="9" type="primary">folD</name>
    <name evidence="12" type="ORF">SAMN02745199_0868</name>
</gene>
<feature type="binding site" evidence="9">
    <location>
        <begin position="154"/>
        <end position="156"/>
    </location>
    <ligand>
        <name>NADP(+)</name>
        <dbReference type="ChEBI" id="CHEBI:58349"/>
    </ligand>
</feature>
<dbReference type="GO" id="GO:0004477">
    <property type="term" value="F:methenyltetrahydrofolate cyclohydrolase activity"/>
    <property type="evidence" value="ECO:0007669"/>
    <property type="project" value="UniProtKB-UniRule"/>
</dbReference>
<dbReference type="GO" id="GO:0009086">
    <property type="term" value="P:methionine biosynthetic process"/>
    <property type="evidence" value="ECO:0007669"/>
    <property type="project" value="UniProtKB-KW"/>
</dbReference>
<keyword evidence="6 9" id="KW-0560">Oxidoreductase</keyword>
<comment type="caution">
    <text evidence="9">Lacks conserved residue(s) required for the propagation of feature annotation.</text>
</comment>
<keyword evidence="3 9" id="KW-0658">Purine biosynthesis</keyword>
<evidence type="ECO:0000259" key="11">
    <source>
        <dbReference type="Pfam" id="PF02882"/>
    </source>
</evidence>
<dbReference type="GO" id="GO:0005829">
    <property type="term" value="C:cytosol"/>
    <property type="evidence" value="ECO:0007669"/>
    <property type="project" value="TreeGrafter"/>
</dbReference>
<dbReference type="Gene3D" id="3.40.50.10860">
    <property type="entry name" value="Leucine Dehydrogenase, chain A, domain 1"/>
    <property type="match status" value="1"/>
</dbReference>
<sequence length="275" mass="30256">MYIDIKPTAEKITNNITSRISNLDIQPKLVAVTYKPDDSTISYLKSQQKTSRKFNIKYEIFEAISPQNIFKLLNELSKDNTVHGIFLTHPLPDVNEIEALIQINPDKDVEGRHPYNLGMLAYGNEKFPPCTAEAIIKILEDITNITGKNAVIIGRSTAVGKPLALMLLRKDRSATVTICHTKTQNLENITKNSDIVIAAAGKANLITKNMVKKNSIVIDVGINVVNNKIVGDVSKDTSEIADVTPVPGGVGKITTLLLMEHVVKSVELMLKNSNK</sequence>
<evidence type="ECO:0000256" key="1">
    <source>
        <dbReference type="ARBA" id="ARBA00004777"/>
    </source>
</evidence>
<dbReference type="InterPro" id="IPR046346">
    <property type="entry name" value="Aminoacid_DH-like_N_sf"/>
</dbReference>
<dbReference type="InterPro" id="IPR020630">
    <property type="entry name" value="THF_DH/CycHdrlase_cat_dom"/>
</dbReference>
<dbReference type="AlphaFoldDB" id="A0A1M5SGS8"/>
<evidence type="ECO:0000256" key="2">
    <source>
        <dbReference type="ARBA" id="ARBA00022563"/>
    </source>
</evidence>
<evidence type="ECO:0000256" key="4">
    <source>
        <dbReference type="ARBA" id="ARBA00022801"/>
    </source>
</evidence>
<dbReference type="PANTHER" id="PTHR48099:SF5">
    <property type="entry name" value="C-1-TETRAHYDROFOLATE SYNTHASE, CYTOPLASMIC"/>
    <property type="match status" value="1"/>
</dbReference>
<keyword evidence="9" id="KW-0368">Histidine biosynthesis</keyword>
<dbReference type="GO" id="GO:0004488">
    <property type="term" value="F:methylenetetrahydrofolate dehydrogenase (NADP+) activity"/>
    <property type="evidence" value="ECO:0007669"/>
    <property type="project" value="UniProtKB-UniRule"/>
</dbReference>
<dbReference type="InterPro" id="IPR036291">
    <property type="entry name" value="NAD(P)-bd_dom_sf"/>
</dbReference>
<dbReference type="PRINTS" id="PR00085">
    <property type="entry name" value="THFDHDRGNASE"/>
</dbReference>
<dbReference type="EMBL" id="FQXN01000003">
    <property type="protein sequence ID" value="SHH37744.1"/>
    <property type="molecule type" value="Genomic_DNA"/>
</dbReference>
<dbReference type="SUPFAM" id="SSF51735">
    <property type="entry name" value="NAD(P)-binding Rossmann-fold domains"/>
    <property type="match status" value="1"/>
</dbReference>
<dbReference type="EC" id="1.5.1.5" evidence="9"/>
<comment type="pathway">
    <text evidence="1 9">One-carbon metabolism; tetrahydrofolate interconversion.</text>
</comment>
<name>A0A1M5SGS8_9BACT</name>
<dbReference type="Pfam" id="PF00763">
    <property type="entry name" value="THF_DHG_CYH"/>
    <property type="match status" value="1"/>
</dbReference>
<keyword evidence="13" id="KW-1185">Reference proteome</keyword>
<dbReference type="OrthoDB" id="9803580at2"/>
<dbReference type="STRING" id="1123380.SAMN02745199_0868"/>
<keyword evidence="2 9" id="KW-0554">One-carbon metabolism</keyword>
<evidence type="ECO:0000256" key="5">
    <source>
        <dbReference type="ARBA" id="ARBA00022857"/>
    </source>
</evidence>
<dbReference type="InterPro" id="IPR020631">
    <property type="entry name" value="THF_DH/CycHdrlase_NAD-bd_dom"/>
</dbReference>
<feature type="domain" description="Tetrahydrofolate dehydrogenase/cyclohydrolase catalytic" evidence="10">
    <location>
        <begin position="3"/>
        <end position="110"/>
    </location>
</feature>
<evidence type="ECO:0000259" key="10">
    <source>
        <dbReference type="Pfam" id="PF00763"/>
    </source>
</evidence>
<dbReference type="CDD" id="cd01080">
    <property type="entry name" value="NAD_bind_m-THF_DH_Cyclohyd"/>
    <property type="match status" value="1"/>
</dbReference>
<keyword evidence="4 9" id="KW-0378">Hydrolase</keyword>
<keyword evidence="5 9" id="KW-0521">NADP</keyword>
<reference evidence="13" key="1">
    <citation type="submission" date="2016-11" db="EMBL/GenBank/DDBJ databases">
        <authorList>
            <person name="Varghese N."/>
            <person name="Submissions S."/>
        </authorList>
    </citation>
    <scope>NUCLEOTIDE SEQUENCE [LARGE SCALE GENOMIC DNA]</scope>
    <source>
        <strain evidence="13">DSM 15807</strain>
    </source>
</reference>
<dbReference type="Proteomes" id="UP000242592">
    <property type="component" value="Unassembled WGS sequence"/>
</dbReference>
<dbReference type="EC" id="3.5.4.9" evidence="9"/>
<evidence type="ECO:0000256" key="6">
    <source>
        <dbReference type="ARBA" id="ARBA00023002"/>
    </source>
</evidence>
<accession>A0A1M5SGS8</accession>
<dbReference type="HAMAP" id="MF_01576">
    <property type="entry name" value="THF_DHG_CYH"/>
    <property type="match status" value="1"/>
</dbReference>
<evidence type="ECO:0000256" key="9">
    <source>
        <dbReference type="HAMAP-Rule" id="MF_01576"/>
    </source>
</evidence>
<dbReference type="PANTHER" id="PTHR48099">
    <property type="entry name" value="C-1-TETRAHYDROFOLATE SYNTHASE, CYTOPLASMIC-RELATED"/>
    <property type="match status" value="1"/>
</dbReference>
<comment type="function">
    <text evidence="9">Catalyzes the oxidation of 5,10-methylenetetrahydrofolate to 5,10-methenyltetrahydrofolate and then the hydrolysis of 5,10-methenyltetrahydrofolate to 10-formyltetrahydrofolate.</text>
</comment>
<dbReference type="GO" id="GO:0000105">
    <property type="term" value="P:L-histidine biosynthetic process"/>
    <property type="evidence" value="ECO:0007669"/>
    <property type="project" value="UniProtKB-KW"/>
</dbReference>
<evidence type="ECO:0000313" key="13">
    <source>
        <dbReference type="Proteomes" id="UP000242592"/>
    </source>
</evidence>
<dbReference type="Gene3D" id="3.40.50.720">
    <property type="entry name" value="NAD(P)-binding Rossmann-like Domain"/>
    <property type="match status" value="1"/>
</dbReference>
<proteinExistence type="inferred from homology"/>
<keyword evidence="9" id="KW-0028">Amino-acid biosynthesis</keyword>
<evidence type="ECO:0000256" key="3">
    <source>
        <dbReference type="ARBA" id="ARBA00022755"/>
    </source>
</evidence>
<protein>
    <recommendedName>
        <fullName evidence="9">Bifunctional protein FolD</fullName>
    </recommendedName>
    <domain>
        <recommendedName>
            <fullName evidence="9">Methylenetetrahydrofolate dehydrogenase</fullName>
            <ecNumber evidence="9">1.5.1.5</ecNumber>
        </recommendedName>
    </domain>
    <domain>
        <recommendedName>
            <fullName evidence="9">Methenyltetrahydrofolate cyclohydrolase</fullName>
            <ecNumber evidence="9">3.5.4.9</ecNumber>
        </recommendedName>
    </domain>
</protein>
<keyword evidence="7 9" id="KW-0486">Methionine biosynthesis</keyword>
<evidence type="ECO:0000256" key="7">
    <source>
        <dbReference type="ARBA" id="ARBA00023167"/>
    </source>
</evidence>
<evidence type="ECO:0000313" key="12">
    <source>
        <dbReference type="EMBL" id="SHH37744.1"/>
    </source>
</evidence>
<dbReference type="GO" id="GO:0035999">
    <property type="term" value="P:tetrahydrofolate interconversion"/>
    <property type="evidence" value="ECO:0007669"/>
    <property type="project" value="UniProtKB-UniRule"/>
</dbReference>
<dbReference type="Pfam" id="PF02882">
    <property type="entry name" value="THF_DHG_CYH_C"/>
    <property type="match status" value="1"/>
</dbReference>
<dbReference type="SUPFAM" id="SSF53223">
    <property type="entry name" value="Aminoacid dehydrogenase-like, N-terminal domain"/>
    <property type="match status" value="1"/>
</dbReference>
<keyword evidence="8 9" id="KW-0511">Multifunctional enzyme</keyword>
<evidence type="ECO:0000256" key="8">
    <source>
        <dbReference type="ARBA" id="ARBA00023268"/>
    </source>
</evidence>
<dbReference type="UniPathway" id="UPA00193"/>
<comment type="catalytic activity">
    <reaction evidence="9">
        <text>(6R)-5,10-methenyltetrahydrofolate + H2O = (6R)-10-formyltetrahydrofolate + H(+)</text>
        <dbReference type="Rhea" id="RHEA:23700"/>
        <dbReference type="ChEBI" id="CHEBI:15377"/>
        <dbReference type="ChEBI" id="CHEBI:15378"/>
        <dbReference type="ChEBI" id="CHEBI:57455"/>
        <dbReference type="ChEBI" id="CHEBI:195366"/>
        <dbReference type="EC" id="3.5.4.9"/>
    </reaction>
</comment>